<dbReference type="InterPro" id="IPR041677">
    <property type="entry name" value="DNA2/NAM7_AAA_11"/>
</dbReference>
<evidence type="ECO:0000256" key="6">
    <source>
        <dbReference type="ARBA" id="ARBA00022801"/>
    </source>
</evidence>
<dbReference type="GO" id="GO:0005737">
    <property type="term" value="C:cytoplasm"/>
    <property type="evidence" value="ECO:0007669"/>
    <property type="project" value="UniProtKB-SubCell"/>
</dbReference>
<dbReference type="EMBL" id="JBEDNZ010000002">
    <property type="protein sequence ID" value="KAL0851004.1"/>
    <property type="molecule type" value="Genomic_DNA"/>
</dbReference>
<keyword evidence="8" id="KW-0067">ATP-binding</keyword>
<evidence type="ECO:0000259" key="12">
    <source>
        <dbReference type="Pfam" id="PF21634"/>
    </source>
</evidence>
<evidence type="ECO:0000313" key="13">
    <source>
        <dbReference type="EMBL" id="KAL0851004.1"/>
    </source>
</evidence>
<keyword evidence="7" id="KW-0347">Helicase</keyword>
<protein>
    <recommendedName>
        <fullName evidence="3">RNA helicase</fullName>
        <ecNumber evidence="3">3.6.4.13</ecNumber>
    </recommendedName>
</protein>
<dbReference type="Pfam" id="PF21634">
    <property type="entry name" value="MOV-10_beta-barrel"/>
    <property type="match status" value="1"/>
</dbReference>
<evidence type="ECO:0000256" key="8">
    <source>
        <dbReference type="ARBA" id="ARBA00022840"/>
    </source>
</evidence>
<comment type="subcellular location">
    <subcellularLocation>
        <location evidence="1">Cytoplasm</location>
    </subcellularLocation>
</comment>
<evidence type="ECO:0000256" key="1">
    <source>
        <dbReference type="ARBA" id="ARBA00004496"/>
    </source>
</evidence>
<dbReference type="GO" id="GO:0016787">
    <property type="term" value="F:hydrolase activity"/>
    <property type="evidence" value="ECO:0007669"/>
    <property type="project" value="UniProtKB-KW"/>
</dbReference>
<dbReference type="Gene3D" id="3.40.50.300">
    <property type="entry name" value="P-loop containing nucleotide triphosphate hydrolases"/>
    <property type="match status" value="2"/>
</dbReference>
<dbReference type="EC" id="3.6.4.13" evidence="3"/>
<evidence type="ECO:0000259" key="10">
    <source>
        <dbReference type="Pfam" id="PF13086"/>
    </source>
</evidence>
<dbReference type="Pfam" id="PF13086">
    <property type="entry name" value="AAA_11"/>
    <property type="match status" value="2"/>
</dbReference>
<evidence type="ECO:0000256" key="3">
    <source>
        <dbReference type="ARBA" id="ARBA00012552"/>
    </source>
</evidence>
<reference evidence="13 14" key="1">
    <citation type="submission" date="2024-06" db="EMBL/GenBank/DDBJ databases">
        <title>A chromosome-level genome assembly of beet webworm, Loxostege sticticalis.</title>
        <authorList>
            <person name="Zhang Y."/>
        </authorList>
    </citation>
    <scope>NUCLEOTIDE SEQUENCE [LARGE SCALE GENOMIC DNA]</scope>
    <source>
        <strain evidence="13">AQ028</strain>
        <tissue evidence="13">Male pupae</tissue>
    </source>
</reference>
<accession>A0ABD0TNV8</accession>
<evidence type="ECO:0000313" key="14">
    <source>
        <dbReference type="Proteomes" id="UP001549921"/>
    </source>
</evidence>
<evidence type="ECO:0000256" key="9">
    <source>
        <dbReference type="ARBA" id="ARBA00047984"/>
    </source>
</evidence>
<dbReference type="GO" id="GO:0005524">
    <property type="term" value="F:ATP binding"/>
    <property type="evidence" value="ECO:0007669"/>
    <property type="project" value="UniProtKB-KW"/>
</dbReference>
<dbReference type="InterPro" id="IPR027417">
    <property type="entry name" value="P-loop_NTPase"/>
</dbReference>
<dbReference type="InterPro" id="IPR047187">
    <property type="entry name" value="SF1_C_Upf1"/>
</dbReference>
<feature type="domain" description="DNA2/NAM7 helicase helicase" evidence="10">
    <location>
        <begin position="661"/>
        <end position="773"/>
    </location>
</feature>
<organism evidence="13 14">
    <name type="scientific">Loxostege sticticalis</name>
    <name type="common">Beet webworm moth</name>
    <dbReference type="NCBI Taxonomy" id="481309"/>
    <lineage>
        <taxon>Eukaryota</taxon>
        <taxon>Metazoa</taxon>
        <taxon>Ecdysozoa</taxon>
        <taxon>Arthropoda</taxon>
        <taxon>Hexapoda</taxon>
        <taxon>Insecta</taxon>
        <taxon>Pterygota</taxon>
        <taxon>Neoptera</taxon>
        <taxon>Endopterygota</taxon>
        <taxon>Lepidoptera</taxon>
        <taxon>Glossata</taxon>
        <taxon>Ditrysia</taxon>
        <taxon>Pyraloidea</taxon>
        <taxon>Crambidae</taxon>
        <taxon>Pyraustinae</taxon>
        <taxon>Loxostege</taxon>
    </lineage>
</organism>
<evidence type="ECO:0000259" key="11">
    <source>
        <dbReference type="Pfam" id="PF13087"/>
    </source>
</evidence>
<dbReference type="AlphaFoldDB" id="A0ABD0TNV8"/>
<keyword evidence="6" id="KW-0378">Hydrolase</keyword>
<evidence type="ECO:0000256" key="5">
    <source>
        <dbReference type="ARBA" id="ARBA00022741"/>
    </source>
</evidence>
<dbReference type="CDD" id="cd18808">
    <property type="entry name" value="SF1_C_Upf1"/>
    <property type="match status" value="1"/>
</dbReference>
<dbReference type="Pfam" id="PF13087">
    <property type="entry name" value="AAA_12"/>
    <property type="match status" value="1"/>
</dbReference>
<dbReference type="SUPFAM" id="SSF52540">
    <property type="entry name" value="P-loop containing nucleoside triphosphate hydrolases"/>
    <property type="match status" value="1"/>
</dbReference>
<dbReference type="InterPro" id="IPR041679">
    <property type="entry name" value="DNA2/NAM7-like_C"/>
</dbReference>
<evidence type="ECO:0000256" key="7">
    <source>
        <dbReference type="ARBA" id="ARBA00022806"/>
    </source>
</evidence>
<proteinExistence type="inferred from homology"/>
<comment type="similarity">
    <text evidence="2">Belongs to the DNA2/NAM7 helicase family. SDE3 subfamily.</text>
</comment>
<feature type="domain" description="DNA2/NAM7 helicase-like C-terminal" evidence="11">
    <location>
        <begin position="900"/>
        <end position="1089"/>
    </location>
</feature>
<keyword evidence="5" id="KW-0547">Nucleotide-binding</keyword>
<dbReference type="PANTHER" id="PTHR45418">
    <property type="entry name" value="CANCER/TESTIS ANTIGEN 55"/>
    <property type="match status" value="1"/>
</dbReference>
<evidence type="ECO:0000256" key="2">
    <source>
        <dbReference type="ARBA" id="ARBA00005601"/>
    </source>
</evidence>
<dbReference type="PANTHER" id="PTHR45418:SF1">
    <property type="entry name" value="CANCER_TESTIS ANTIGEN 55"/>
    <property type="match status" value="1"/>
</dbReference>
<feature type="domain" description="Helicase MOV-10-like beta-barrel" evidence="12">
    <location>
        <begin position="528"/>
        <end position="603"/>
    </location>
</feature>
<sequence length="1128" mass="128963">MFSYVRSLFSYLFYKPDEDEDEDYQKENFLAEQLVDLEAINEEYQNDEQSDSDIPRDAVCFQRTGLVTYVDDNNYILIDGMLYYDLSSTSITVRVNDKVLYLAYTDKNDRTIVVRLLENQGLCWADDECTEQDSFKVIKHVIIGEVDYRQERLVYIKDSDLKFHLDDVEATFVPIKGDWLEMSCKVQFDENKPCDIGSAQVLEVISFRPLRSKVKNALVTAWFGEYGICDRLIYFDKTCLESCIEPQIGSKVLVQIIESNQGTCTWRAIELMIVENKIADKADPAPNEEEKSLTLEKEKNMEISYPLKFNMLNMKDTAEIKMSITNHGNEVQYINKLIILSKKKDSQINIEPLLTRPKRLIPKETFTFTIKCIPKFLGNTKEPLVIICKGFQAHRVIDITVVNESILNGNKENVNNNIYKTERDKLESMKNIRKNEKQFYLPGVKPDRAPAFIAVRLGNFPIPDKVWSAILGDSEQTQYTSEYQKIIDRIEEKLPSLCQELNIHNYTDKWHNLVYMEEIQTNLNMRMYDRQKVFLIQCQEYLAFEVSGLAEQRPSLIKGDRVVVKDVWDTSAPLYEGFIHAIKGDLVLMKFNQRFHETYNGSDVSIQFHNNRSVFRRSHQAINLALSNLGPNILFPCRVSPRSRQVTTEKINEITWFNNALNQGQKTAVTNILLGECRPLPYCIFGPPGTGKTVTVIETILQILATVPDSRILVATPSNSAANLITERLIKYRDQFSDSMVRIIANYLVDSDKIPDVIKPFCATLDIAREETSKSKYTVKDGLNLNCQSSFIGRHRVTIGTCYCIGTLALMGLPKGHFTHVIVDEAGQATEPEIMIPMTFVDKENCQIVLAGDPMQLGPVIISKYCLEFGMDESYLSRILKTFPYQKDYAAFKSGYDPRLITKLTDNYRSLEEVLTLPSQMFYDSSLVAQLNRNESWILNTLEVVNGIFDRSDVSTGGIYVYGIKGNNMRAEDSPSWYNPQEASMVALTTCKLYKKSITVDDIGIITPYIAQIKYLKLIFEAMGLPQPKIGTVEDFQGQERRIVLISTVRSTENLLAEDLRFTLGFVQSPKRLNVALTRAQAAVLLFCNPHLLCKDVLWNKVITYSVKDEKYMGCDLPDTVKCKDGIE</sequence>
<dbReference type="Proteomes" id="UP001549921">
    <property type="component" value="Unassembled WGS sequence"/>
</dbReference>
<evidence type="ECO:0000256" key="4">
    <source>
        <dbReference type="ARBA" id="ARBA00022490"/>
    </source>
</evidence>
<dbReference type="GO" id="GO:0003724">
    <property type="term" value="F:RNA helicase activity"/>
    <property type="evidence" value="ECO:0007669"/>
    <property type="project" value="UniProtKB-EC"/>
</dbReference>
<comment type="catalytic activity">
    <reaction evidence="9">
        <text>ATP + H2O = ADP + phosphate + H(+)</text>
        <dbReference type="Rhea" id="RHEA:13065"/>
        <dbReference type="ChEBI" id="CHEBI:15377"/>
        <dbReference type="ChEBI" id="CHEBI:15378"/>
        <dbReference type="ChEBI" id="CHEBI:30616"/>
        <dbReference type="ChEBI" id="CHEBI:43474"/>
        <dbReference type="ChEBI" id="CHEBI:456216"/>
        <dbReference type="EC" id="3.6.4.13"/>
    </reaction>
</comment>
<gene>
    <name evidence="13" type="ORF">ABMA28_006897</name>
</gene>
<name>A0ABD0TNV8_LOXSC</name>
<comment type="caution">
    <text evidence="13">The sequence shown here is derived from an EMBL/GenBank/DDBJ whole genome shotgun (WGS) entry which is preliminary data.</text>
</comment>
<keyword evidence="4" id="KW-0963">Cytoplasm</keyword>
<dbReference type="InterPro" id="IPR049080">
    <property type="entry name" value="MOV-10-like_beta-barrel"/>
</dbReference>
<feature type="domain" description="DNA2/NAM7 helicase helicase" evidence="10">
    <location>
        <begin position="785"/>
        <end position="864"/>
    </location>
</feature>